<dbReference type="InterPro" id="IPR007921">
    <property type="entry name" value="CHAP_dom"/>
</dbReference>
<evidence type="ECO:0000313" key="3">
    <source>
        <dbReference type="EMBL" id="EFT83456.1"/>
    </source>
</evidence>
<feature type="domain" description="Peptidase C51" evidence="2">
    <location>
        <begin position="270"/>
        <end position="397"/>
    </location>
</feature>
<dbReference type="PATRIC" id="fig|864564.6.peg.1250"/>
<organism evidence="3 4">
    <name type="scientific">Parascardovia denticolens DSM 10105 = JCM 12538</name>
    <dbReference type="NCBI Taxonomy" id="864564"/>
    <lineage>
        <taxon>Bacteria</taxon>
        <taxon>Bacillati</taxon>
        <taxon>Actinomycetota</taxon>
        <taxon>Actinomycetes</taxon>
        <taxon>Bifidobacteriales</taxon>
        <taxon>Bifidobacteriaceae</taxon>
        <taxon>Parascardovia</taxon>
    </lineage>
</organism>
<dbReference type="Pfam" id="PF05257">
    <property type="entry name" value="CHAP"/>
    <property type="match status" value="1"/>
</dbReference>
<reference evidence="3 4" key="1">
    <citation type="submission" date="2010-12" db="EMBL/GenBank/DDBJ databases">
        <authorList>
            <person name="Muzny D."/>
            <person name="Qin X."/>
            <person name="Buhay C."/>
            <person name="Dugan-Rocha S."/>
            <person name="Ding Y."/>
            <person name="Chen G."/>
            <person name="Hawes A."/>
            <person name="Holder M."/>
            <person name="Jhangiani S."/>
            <person name="Johnson A."/>
            <person name="Khan Z."/>
            <person name="Li Z."/>
            <person name="Liu W."/>
            <person name="Liu X."/>
            <person name="Perez L."/>
            <person name="Shen H."/>
            <person name="Wang Q."/>
            <person name="Watt J."/>
            <person name="Xi L."/>
            <person name="Xin Y."/>
            <person name="Zhou J."/>
            <person name="Deng J."/>
            <person name="Jiang H."/>
            <person name="Liu Y."/>
            <person name="Qu J."/>
            <person name="Song X.-Z."/>
            <person name="Zhang L."/>
            <person name="Villasana D."/>
            <person name="Johnson A."/>
            <person name="Liu J."/>
            <person name="Liyanage D."/>
            <person name="Lorensuhewa L."/>
            <person name="Robinson T."/>
            <person name="Song A."/>
            <person name="Song B.-B."/>
            <person name="Dinh H."/>
            <person name="Thornton R."/>
            <person name="Coyle M."/>
            <person name="Francisco L."/>
            <person name="Jackson L."/>
            <person name="Javaid M."/>
            <person name="Korchina V."/>
            <person name="Kovar C."/>
            <person name="Mata R."/>
            <person name="Mathew T."/>
            <person name="Ngo R."/>
            <person name="Nguyen L."/>
            <person name="Nguyen N."/>
            <person name="Okwuonu G."/>
            <person name="Ongeri F."/>
            <person name="Pham C."/>
            <person name="Simmons D."/>
            <person name="Wilczek-Boney K."/>
            <person name="Hale W."/>
            <person name="Jakkamsetti A."/>
            <person name="Pham P."/>
            <person name="Ruth R."/>
            <person name="San Lucas F."/>
            <person name="Warren J."/>
            <person name="Zhang J."/>
            <person name="Zhao Z."/>
            <person name="Zhou C."/>
            <person name="Zhu D."/>
            <person name="Lee S."/>
            <person name="Bess C."/>
            <person name="Blankenburg K."/>
            <person name="Forbes L."/>
            <person name="Fu Q."/>
            <person name="Gubbala S."/>
            <person name="Hirani K."/>
            <person name="Jayaseelan J.C."/>
            <person name="Lara F."/>
            <person name="Munidasa M."/>
            <person name="Palculict T."/>
            <person name="Patil S."/>
            <person name="Pu L.-L."/>
            <person name="Saada N."/>
            <person name="Tang L."/>
            <person name="Weissenberger G."/>
            <person name="Zhu Y."/>
            <person name="Hemphill L."/>
            <person name="Shang Y."/>
            <person name="Youmans B."/>
            <person name="Ayvaz T."/>
            <person name="Ross M."/>
            <person name="Santibanez J."/>
            <person name="Aqrawi P."/>
            <person name="Gross S."/>
            <person name="Joshi V."/>
            <person name="Fowler G."/>
            <person name="Nazareth L."/>
            <person name="Reid J."/>
            <person name="Worley K."/>
            <person name="Petrosino J."/>
            <person name="Highlander S."/>
            <person name="Gibbs R."/>
        </authorList>
    </citation>
    <scope>NUCLEOTIDE SEQUENCE [LARGE SCALE GENOMIC DNA]</scope>
    <source>
        <strain evidence="3 4">DSM 10105</strain>
    </source>
</reference>
<dbReference type="HOGENOM" id="CLU_058038_0_0_11"/>
<dbReference type="AlphaFoldDB" id="E6K0X5"/>
<protein>
    <submittedName>
        <fullName evidence="3">CHAP domain protein</fullName>
    </submittedName>
</protein>
<feature type="compositionally biased region" description="Low complexity" evidence="1">
    <location>
        <begin position="175"/>
        <end position="192"/>
    </location>
</feature>
<proteinExistence type="predicted"/>
<dbReference type="PROSITE" id="PS50911">
    <property type="entry name" value="CHAP"/>
    <property type="match status" value="1"/>
</dbReference>
<gene>
    <name evidence="3" type="ORF">HMPREF0620_0461</name>
</gene>
<name>E6K0X5_PARDN</name>
<accession>E6K0X5</accession>
<feature type="region of interest" description="Disordered" evidence="1">
    <location>
        <begin position="175"/>
        <end position="222"/>
    </location>
</feature>
<comment type="caution">
    <text evidence="3">The sequence shown here is derived from an EMBL/GenBank/DDBJ whole genome shotgun (WGS) entry which is preliminary data.</text>
</comment>
<evidence type="ECO:0000256" key="1">
    <source>
        <dbReference type="SAM" id="MobiDB-lite"/>
    </source>
</evidence>
<dbReference type="Gene3D" id="3.90.1720.10">
    <property type="entry name" value="endopeptidase domain like (from Nostoc punctiforme)"/>
    <property type="match status" value="1"/>
</dbReference>
<keyword evidence="4" id="KW-1185">Reference proteome</keyword>
<feature type="compositionally biased region" description="Polar residues" evidence="1">
    <location>
        <begin position="200"/>
        <end position="222"/>
    </location>
</feature>
<dbReference type="Proteomes" id="UP000004946">
    <property type="component" value="Chromosome"/>
</dbReference>
<dbReference type="eggNOG" id="COG3942">
    <property type="taxonomic scope" value="Bacteria"/>
</dbReference>
<feature type="region of interest" description="Disordered" evidence="1">
    <location>
        <begin position="46"/>
        <end position="100"/>
    </location>
</feature>
<dbReference type="KEGG" id="pdo:PSDT_1137"/>
<dbReference type="SUPFAM" id="SSF54001">
    <property type="entry name" value="Cysteine proteinases"/>
    <property type="match status" value="1"/>
</dbReference>
<dbReference type="InterPro" id="IPR038765">
    <property type="entry name" value="Papain-like_cys_pep_sf"/>
</dbReference>
<evidence type="ECO:0000259" key="2">
    <source>
        <dbReference type="PROSITE" id="PS50911"/>
    </source>
</evidence>
<sequence>MDNFGRVSSVRFHDSGEIFTNKLNFSIGLVMVVEVYQGGPFMSHGAHVSPSSRHTMHSQAGRKASGAGKHVDLATGGSSLSVTSHRPKPGRHLAPAVPIDTTPAHAPSFAVRHDLDLALLEKLNSAPVTRKDLRLMEQKSARRGQFMVASAATMLMGTIGTVYASAANQTLAAHGSSSSQVVESQSLGSSSVSRHEDRQSQPSATETASVTEDSSARWNLDTNSSNVDTAKLSVSTQKAKVESVVKPSTSALVASQADSTSKPTTLFSYTAPAAETMKVNHATGDSGNAYEFSQCTWWAYLRRHQLGLPVGSHFGNGGQWAASARGMGYAVDNKPQVGDVMVFAPGQEGSDPSYGHVAIVESVNPDGTVTISECGAVWQGVIHIRTISNPSNFQFIHS</sequence>
<evidence type="ECO:0000313" key="4">
    <source>
        <dbReference type="Proteomes" id="UP000004946"/>
    </source>
</evidence>
<dbReference type="EMBL" id="AEON01000001">
    <property type="protein sequence ID" value="EFT83456.1"/>
    <property type="molecule type" value="Genomic_DNA"/>
</dbReference>